<dbReference type="EMBL" id="CH474017">
    <property type="protein sequence ID" value="EDL96221.1"/>
    <property type="molecule type" value="Genomic_DNA"/>
</dbReference>
<gene>
    <name evidence="2" type="primary">C2ta</name>
    <name evidence="2" type="ORF">rCG_49819</name>
</gene>
<sequence length="58" mass="6263">MTGPRATGSSDPLKGSELRTGPVRQYQVPPPRSPEGLGAKPHFSVLHMLPECRVREPG</sequence>
<evidence type="ECO:0000313" key="2">
    <source>
        <dbReference type="EMBL" id="EDL96221.1"/>
    </source>
</evidence>
<feature type="region of interest" description="Disordered" evidence="1">
    <location>
        <begin position="1"/>
        <end position="40"/>
    </location>
</feature>
<dbReference type="Proteomes" id="UP000234681">
    <property type="component" value="Chromosome 10"/>
</dbReference>
<proteinExistence type="predicted"/>
<evidence type="ECO:0000313" key="3">
    <source>
        <dbReference type="Proteomes" id="UP000234681"/>
    </source>
</evidence>
<dbReference type="AlphaFoldDB" id="A6K4J9"/>
<name>A6K4J9_RAT</name>
<reference evidence="2 3" key="1">
    <citation type="submission" date="2005-07" db="EMBL/GenBank/DDBJ databases">
        <authorList>
            <person name="Mural R.J."/>
            <person name="Li P.W."/>
            <person name="Adams M.D."/>
            <person name="Amanatides P.G."/>
            <person name="Baden-Tillson H."/>
            <person name="Barnstead M."/>
            <person name="Chin S.H."/>
            <person name="Dew I."/>
            <person name="Evans C.A."/>
            <person name="Ferriera S."/>
            <person name="Flanigan M."/>
            <person name="Fosler C."/>
            <person name="Glodek A."/>
            <person name="Gu Z."/>
            <person name="Holt R.A."/>
            <person name="Jennings D."/>
            <person name="Kraft C.L."/>
            <person name="Lu F."/>
            <person name="Nguyen T."/>
            <person name="Nusskern D.R."/>
            <person name="Pfannkoch C.M."/>
            <person name="Sitter C."/>
            <person name="Sutton G.G."/>
            <person name="Venter J.C."/>
            <person name="Wang Z."/>
            <person name="Woodage T."/>
            <person name="Zheng X.H."/>
            <person name="Zhong F."/>
        </authorList>
    </citation>
    <scope>NUCLEOTIDE SEQUENCE [LARGE SCALE GENOMIC DNA]</scope>
    <source>
        <strain>BN</strain>
        <strain evidence="3">Sprague-Dawley</strain>
    </source>
</reference>
<protein>
    <submittedName>
        <fullName evidence="2">Class II, major histocompatibility complex, transactivator, isoform CRA_f</fullName>
    </submittedName>
</protein>
<evidence type="ECO:0000256" key="1">
    <source>
        <dbReference type="SAM" id="MobiDB-lite"/>
    </source>
</evidence>
<organism evidence="2 3">
    <name type="scientific">Rattus norvegicus</name>
    <name type="common">Rat</name>
    <dbReference type="NCBI Taxonomy" id="10116"/>
    <lineage>
        <taxon>Eukaryota</taxon>
        <taxon>Metazoa</taxon>
        <taxon>Chordata</taxon>
        <taxon>Craniata</taxon>
        <taxon>Vertebrata</taxon>
        <taxon>Euteleostomi</taxon>
        <taxon>Mammalia</taxon>
        <taxon>Eutheria</taxon>
        <taxon>Euarchontoglires</taxon>
        <taxon>Glires</taxon>
        <taxon>Rodentia</taxon>
        <taxon>Myomorpha</taxon>
        <taxon>Muroidea</taxon>
        <taxon>Muridae</taxon>
        <taxon>Murinae</taxon>
        <taxon>Rattus</taxon>
    </lineage>
</organism>
<accession>A6K4J9</accession>